<dbReference type="EMBL" id="LT634361">
    <property type="protein sequence ID" value="SFZ84373.1"/>
    <property type="molecule type" value="Genomic_DNA"/>
</dbReference>
<dbReference type="Proteomes" id="UP000231564">
    <property type="component" value="Chromosome MARIT"/>
</dbReference>
<proteinExistence type="predicted"/>
<evidence type="ECO:0000313" key="1">
    <source>
        <dbReference type="EMBL" id="SFZ84373.1"/>
    </source>
</evidence>
<accession>A0A2H1EDP2</accession>
<gene>
    <name evidence="1" type="ORF">MARIT_2719</name>
</gene>
<name>A0A2H1EDP2_9FLAO</name>
<sequence length="121" mass="14268">MGIFLDKDKVYGVLLNVQKEVCDKIIANKPLNDLELSVVKVNLYDDNEFFMDENYILFTETKQNLCINDEYHIRNEEEESLKLSVLNKIVTNISNKYLEEYDFKDNINLTLSIYNKRSMVS</sequence>
<organism evidence="1 2">
    <name type="scientific">Tenacibaculum maritimum NCIMB 2154</name>
    <dbReference type="NCBI Taxonomy" id="1349785"/>
    <lineage>
        <taxon>Bacteria</taxon>
        <taxon>Pseudomonadati</taxon>
        <taxon>Bacteroidota</taxon>
        <taxon>Flavobacteriia</taxon>
        <taxon>Flavobacteriales</taxon>
        <taxon>Flavobacteriaceae</taxon>
        <taxon>Tenacibaculum</taxon>
    </lineage>
</organism>
<dbReference type="GeneID" id="47724178"/>
<evidence type="ECO:0000313" key="2">
    <source>
        <dbReference type="Proteomes" id="UP000231564"/>
    </source>
</evidence>
<dbReference type="KEGG" id="tmar:MARIT_2719"/>
<keyword evidence="2" id="KW-1185">Reference proteome</keyword>
<reference evidence="1 2" key="1">
    <citation type="submission" date="2016-11" db="EMBL/GenBank/DDBJ databases">
        <authorList>
            <person name="Jaros S."/>
            <person name="Januszkiewicz K."/>
            <person name="Wedrychowicz H."/>
        </authorList>
    </citation>
    <scope>NUCLEOTIDE SEQUENCE [LARGE SCALE GENOMIC DNA]</scope>
    <source>
        <strain evidence="1">NCIMB 2154T</strain>
    </source>
</reference>
<dbReference type="OrthoDB" id="7064370at2"/>
<dbReference type="RefSeq" id="WP_100211736.1">
    <property type="nucleotide sequence ID" value="NZ_CP138495.1"/>
</dbReference>
<dbReference type="AlphaFoldDB" id="A0A2H1EDP2"/>
<protein>
    <submittedName>
        <fullName evidence="1">Uncharacterized protein</fullName>
    </submittedName>
</protein>